<organism evidence="2 3">
    <name type="scientific">Halomonas organivorans</name>
    <dbReference type="NCBI Taxonomy" id="257772"/>
    <lineage>
        <taxon>Bacteria</taxon>
        <taxon>Pseudomonadati</taxon>
        <taxon>Pseudomonadota</taxon>
        <taxon>Gammaproteobacteria</taxon>
        <taxon>Oceanospirillales</taxon>
        <taxon>Halomonadaceae</taxon>
        <taxon>Halomonas</taxon>
    </lineage>
</organism>
<dbReference type="EMBL" id="JACHXM010000018">
    <property type="protein sequence ID" value="MBB3142186.1"/>
    <property type="molecule type" value="Genomic_DNA"/>
</dbReference>
<name>A0A7W5C053_9GAMM</name>
<evidence type="ECO:0000313" key="3">
    <source>
        <dbReference type="Proteomes" id="UP000525987"/>
    </source>
</evidence>
<dbReference type="PANTHER" id="PTHR34491">
    <property type="entry name" value="A-TYPE INCLUSION PROTEIN, PUTATIVE-RELATED"/>
    <property type="match status" value="1"/>
</dbReference>
<gene>
    <name evidence="2" type="ORF">FHR96_003073</name>
</gene>
<evidence type="ECO:0000256" key="1">
    <source>
        <dbReference type="SAM" id="Coils"/>
    </source>
</evidence>
<protein>
    <recommendedName>
        <fullName evidence="4">DUF4214 domain-containing protein</fullName>
    </recommendedName>
</protein>
<dbReference type="Proteomes" id="UP000525987">
    <property type="component" value="Unassembled WGS sequence"/>
</dbReference>
<evidence type="ECO:0008006" key="4">
    <source>
        <dbReference type="Google" id="ProtNLM"/>
    </source>
</evidence>
<keyword evidence="3" id="KW-1185">Reference proteome</keyword>
<dbReference type="RefSeq" id="WP_183388543.1">
    <property type="nucleotide sequence ID" value="NZ_JACHXM010000018.1"/>
</dbReference>
<feature type="coiled-coil region" evidence="1">
    <location>
        <begin position="491"/>
        <end position="560"/>
    </location>
</feature>
<dbReference type="PANTHER" id="PTHR34491:SF156">
    <property type="entry name" value="KINESIN MOTOR DOMAIN-CONTAINING PROTEIN"/>
    <property type="match status" value="1"/>
</dbReference>
<comment type="caution">
    <text evidence="2">The sequence shown here is derived from an EMBL/GenBank/DDBJ whole genome shotgun (WGS) entry which is preliminary data.</text>
</comment>
<accession>A0A7W5C053</accession>
<feature type="coiled-coil region" evidence="1">
    <location>
        <begin position="351"/>
        <end position="401"/>
    </location>
</feature>
<keyword evidence="1" id="KW-0175">Coiled coil</keyword>
<sequence length="1558" mass="162960">MARQYRTGLIITGDASGGLKAIQATEKELNQLNQRFERGGRQARQFGDDAGRAGRQLDGVTDAAGEGSRELDVLRGAAVSVGAALAGAFAASNLAGQARMIADTNSLAQSLQVSTRTLQQWQFAGKSVGLEADKIGDIFKDVSDKIGDFASTGGGEAADLFENLNLNVRELQSLSPDQQILRIAEAIGELEDPSQRTFYFESLGDEMVRLQPLLANGAEGLRDAAEMADALGVAMDDIEVQRAVEAAESMDQLQGVAQGLANTLIADLGPGLADATANVIDFVDAMGGADEIVESLMVVGGGLAAMYGGKLALAIGKKTAALVADIKATDAATLADSRAAQAATARTAEILRVAQSEQAAAQRALANARATAAATGSTANRSKALTQLAAANQRVAQAEAVSTAAMNTHTAAMQRASVASRALAGASRAASGALALVGGPLGLLVGAGGLLYMFRDELGLTQHRIGLTEDELESFREELGEMSGEDLGQSLASLNASLEEATLKAAAAREEVAKLRAEDDGYSITGVGNLSEQVAGINALAEAQEKLRGLEQQRNESRIELWGRWSSAVVDGTNATDENSESNDHNTETIVSQTQAAAELTKQLEQQATGAQSLVDELYPLQASQRQYAEDKASLVQYALQENKSNEWLAESMRRLDDSYRNAGTAAEAYGLEGERAAEGVESAFDASLTVMERGVERLDDAFVDQWRGLLDGSQDAMDSLEDILLDSMAQIAHNLTTRQLIIPIQAMITGEGQAGGGILGGSQSGGMDMGTLAKGGKWAYDQFFGGASAGAAGTAAVGYGGGGWASSVGTNTYGGWAGNASGAASASGGSLASGAMSGLYTAGAGMAGSWAGSQVGGMVSDKQANSNVGATAGTAIGAYVGSIFPVVGTYLGAAIGGFLGGVGDTLFGSPNNDLDIALQRRPSEQGHRWDNGIVATGGLGAVGFDASNSHEIKDLWDVDEAQSVVDAIAQMDTMVAGLAQSSDELARMQEIAQGYYGETSTPGDIAGIMTERYGQVFEEISGALGEYVRGLEGNTQEIVQQAALANGAYAVMEGAVESLNLQLDMTQVSAYEASAGLAELVGGTQNLASLQQGYYDAFYSEDEKIARLGEDLAARFGELGLELPTTERGVRNLVEGLEQATESGREQYAAILQLVPELDRYVEAMEAQGSALQDAFAGIILPESSIDTIQGALSTYQQVMTTADDVAKQREAQLADERKAIASLQSLLRELALGEASTLSTPARLATARGQWSDLVDQAGGDPDAVSALSGASRDYLDLARDNASTSLEYARAFGQVTGDIAGLEDEYGESVHELGSIESIASDQLALQDQARETLVEQLTTQIGMLDGIHTFSALLGSLPAHIADQLEGIIASPSDNGRGDVLPDGEYVDASGLSPAGQAINDIYNDVLNRNADQLGLEWYLDRMREGASLSDIRGWIEDDKAHGAHRDGLNRVPFDEYRAILHKDELVATAEEAPAVRALLNGDLPMRMPVPVPMPLGGGTGGGASYSELLEEIRAMRQELERVRGYARTTADSASQSADLHRRWEYAGLPESRV</sequence>
<reference evidence="2 3" key="1">
    <citation type="submission" date="2020-08" db="EMBL/GenBank/DDBJ databases">
        <title>Genomic Encyclopedia of Type Strains, Phase III (KMG-III): the genomes of soil and plant-associated and newly described type strains.</title>
        <authorList>
            <person name="Whitman W."/>
        </authorList>
    </citation>
    <scope>NUCLEOTIDE SEQUENCE [LARGE SCALE GENOMIC DNA]</scope>
    <source>
        <strain evidence="2 3">CECT 5995</strain>
    </source>
</reference>
<proteinExistence type="predicted"/>
<evidence type="ECO:0000313" key="2">
    <source>
        <dbReference type="EMBL" id="MBB3142186.1"/>
    </source>
</evidence>